<sequence length="403" mass="43823">MRRLSRDTLLVLFSVLGIVAVIGAISIFSPESDNADPTPTTYNSGTDGAKAAYLLLQKLGYDTARWDRTISALDEIDAAHTTFILAEPWPSGEDNHRARQAMESFLQRGGRVLATGAGGYYLPQSEMSRAARVNDNLCSTTPEGRGDLARAGTVTISGNQAWASDKISVRVQQRCNQDAVVVSYRVGSGEAIWWSSAMPLTNAGLKEDGSLRLLLASIGPSGRRVLFDEFVHGNRVSPWDFASGIPIRSLALQFGLIALLLLVSFSRRHGPTRALLQVPRTSPLEFAESMGQLYGKAGATAIAVDCSRRRVVRYLYESCGVPAEVLRDSPKAIADAVQQRFGGDWSKLEEHLKHANGSEFQSISPATALSLVIALNRDLLELKNRIQVQSSARKGSPSFEPRH</sequence>
<feature type="domain" description="DUF4350" evidence="1">
    <location>
        <begin position="42"/>
        <end position="215"/>
    </location>
</feature>
<comment type="caution">
    <text evidence="2">The sequence shown here is derived from an EMBL/GenBank/DDBJ whole genome shotgun (WGS) entry which is preliminary data.</text>
</comment>
<name>A0A916RYL7_9BACT</name>
<protein>
    <recommendedName>
        <fullName evidence="1">DUF4350 domain-containing protein</fullName>
    </recommendedName>
</protein>
<dbReference type="RefSeq" id="WP_188759646.1">
    <property type="nucleotide sequence ID" value="NZ_BMJB01000001.1"/>
</dbReference>
<organism evidence="2 3">
    <name type="scientific">Edaphobacter acidisoli</name>
    <dbReference type="NCBI Taxonomy" id="2040573"/>
    <lineage>
        <taxon>Bacteria</taxon>
        <taxon>Pseudomonadati</taxon>
        <taxon>Acidobacteriota</taxon>
        <taxon>Terriglobia</taxon>
        <taxon>Terriglobales</taxon>
        <taxon>Acidobacteriaceae</taxon>
        <taxon>Edaphobacter</taxon>
    </lineage>
</organism>
<evidence type="ECO:0000313" key="2">
    <source>
        <dbReference type="EMBL" id="GGA73174.1"/>
    </source>
</evidence>
<gene>
    <name evidence="2" type="ORF">GCM10011507_25980</name>
</gene>
<keyword evidence="3" id="KW-1185">Reference proteome</keyword>
<reference evidence="2" key="2">
    <citation type="submission" date="2020-09" db="EMBL/GenBank/DDBJ databases">
        <authorList>
            <person name="Sun Q."/>
            <person name="Zhou Y."/>
        </authorList>
    </citation>
    <scope>NUCLEOTIDE SEQUENCE</scope>
    <source>
        <strain evidence="2">CGMCC 1.15447</strain>
    </source>
</reference>
<dbReference type="Pfam" id="PF14258">
    <property type="entry name" value="DUF4350"/>
    <property type="match status" value="1"/>
</dbReference>
<dbReference type="InterPro" id="IPR025646">
    <property type="entry name" value="DUF4350"/>
</dbReference>
<dbReference type="EMBL" id="BMJB01000001">
    <property type="protein sequence ID" value="GGA73174.1"/>
    <property type="molecule type" value="Genomic_DNA"/>
</dbReference>
<reference evidence="2" key="1">
    <citation type="journal article" date="2014" name="Int. J. Syst. Evol. Microbiol.">
        <title>Complete genome sequence of Corynebacterium casei LMG S-19264T (=DSM 44701T), isolated from a smear-ripened cheese.</title>
        <authorList>
            <consortium name="US DOE Joint Genome Institute (JGI-PGF)"/>
            <person name="Walter F."/>
            <person name="Albersmeier A."/>
            <person name="Kalinowski J."/>
            <person name="Ruckert C."/>
        </authorList>
    </citation>
    <scope>NUCLEOTIDE SEQUENCE</scope>
    <source>
        <strain evidence="2">CGMCC 1.15447</strain>
    </source>
</reference>
<proteinExistence type="predicted"/>
<evidence type="ECO:0000259" key="1">
    <source>
        <dbReference type="Pfam" id="PF14258"/>
    </source>
</evidence>
<accession>A0A916RYL7</accession>
<evidence type="ECO:0000313" key="3">
    <source>
        <dbReference type="Proteomes" id="UP000648801"/>
    </source>
</evidence>
<dbReference type="Proteomes" id="UP000648801">
    <property type="component" value="Unassembled WGS sequence"/>
</dbReference>
<dbReference type="AlphaFoldDB" id="A0A916RYL7"/>